<comment type="subunit">
    <text evidence="8">Oligomerizes as a right-handed, spiral filament on DNA at oriC.</text>
</comment>
<dbReference type="GO" id="GO:0005737">
    <property type="term" value="C:cytoplasm"/>
    <property type="evidence" value="ECO:0007669"/>
    <property type="project" value="UniProtKB-SubCell"/>
</dbReference>
<dbReference type="InterPro" id="IPR020591">
    <property type="entry name" value="Chromosome_initiator_DnaA-like"/>
</dbReference>
<evidence type="ECO:0000256" key="8">
    <source>
        <dbReference type="HAMAP-Rule" id="MF_00377"/>
    </source>
</evidence>
<dbReference type="PROSITE" id="PS01008">
    <property type="entry name" value="DNAA"/>
    <property type="match status" value="1"/>
</dbReference>
<evidence type="ECO:0000313" key="15">
    <source>
        <dbReference type="EMBL" id="SIS89310.1"/>
    </source>
</evidence>
<evidence type="ECO:0000256" key="6">
    <source>
        <dbReference type="ARBA" id="ARBA00023121"/>
    </source>
</evidence>
<dbReference type="InterPro" id="IPR027417">
    <property type="entry name" value="P-loop_NTPase"/>
</dbReference>
<feature type="region of interest" description="Disordered" evidence="12">
    <location>
        <begin position="165"/>
        <end position="203"/>
    </location>
</feature>
<keyword evidence="7 8" id="KW-0238">DNA-binding</keyword>
<reference evidence="15 16" key="1">
    <citation type="submission" date="2017-01" db="EMBL/GenBank/DDBJ databases">
        <authorList>
            <person name="Mah S.A."/>
            <person name="Swanson W.J."/>
            <person name="Moy G.W."/>
            <person name="Vacquier V.D."/>
        </authorList>
    </citation>
    <scope>NUCLEOTIDE SEQUENCE [LARGE SCALE GENOMIC DNA]</scope>
    <source>
        <strain evidence="15 16">DSM 11589</strain>
    </source>
</reference>
<evidence type="ECO:0000256" key="2">
    <source>
        <dbReference type="ARBA" id="ARBA00022490"/>
    </source>
</evidence>
<feature type="binding site" evidence="8">
    <location>
        <position position="445"/>
    </location>
    <ligand>
        <name>ATP</name>
        <dbReference type="ChEBI" id="CHEBI:30616"/>
    </ligand>
</feature>
<dbReference type="NCBIfam" id="TIGR00362">
    <property type="entry name" value="DnaA"/>
    <property type="match status" value="1"/>
</dbReference>
<dbReference type="PRINTS" id="PR00051">
    <property type="entry name" value="DNAA"/>
</dbReference>
<dbReference type="GO" id="GO:0006270">
    <property type="term" value="P:DNA replication initiation"/>
    <property type="evidence" value="ECO:0007669"/>
    <property type="project" value="UniProtKB-UniRule"/>
</dbReference>
<dbReference type="InterPro" id="IPR003593">
    <property type="entry name" value="AAA+_ATPase"/>
</dbReference>
<feature type="domain" description="Chromosomal replication initiator DnaA C-terminal" evidence="14">
    <location>
        <begin position="643"/>
        <end position="712"/>
    </location>
</feature>
<feature type="binding site" evidence="8">
    <location>
        <position position="447"/>
    </location>
    <ligand>
        <name>ATP</name>
        <dbReference type="ChEBI" id="CHEBI:30616"/>
    </ligand>
</feature>
<keyword evidence="5 8" id="KW-0067">ATP-binding</keyword>
<dbReference type="CDD" id="cd06571">
    <property type="entry name" value="Bac_DnaA_C"/>
    <property type="match status" value="1"/>
</dbReference>
<comment type="caution">
    <text evidence="8">Lacks conserved residue(s) required for the propagation of feature annotation.</text>
</comment>
<comment type="subcellular location">
    <subcellularLocation>
        <location evidence="8">Cytoplasm</location>
    </subcellularLocation>
</comment>
<keyword evidence="2 8" id="KW-0963">Cytoplasm</keyword>
<name>A0A1N7MTC5_9PROT</name>
<dbReference type="GO" id="GO:0005524">
    <property type="term" value="F:ATP binding"/>
    <property type="evidence" value="ECO:0007669"/>
    <property type="project" value="UniProtKB-UniRule"/>
</dbReference>
<dbReference type="PANTHER" id="PTHR30050">
    <property type="entry name" value="CHROMOSOMAL REPLICATION INITIATOR PROTEIN DNAA"/>
    <property type="match status" value="1"/>
</dbReference>
<feature type="compositionally biased region" description="Low complexity" evidence="12">
    <location>
        <begin position="167"/>
        <end position="203"/>
    </location>
</feature>
<keyword evidence="4 8" id="KW-0547">Nucleotide-binding</keyword>
<dbReference type="InterPro" id="IPR001957">
    <property type="entry name" value="Chromosome_initiator_DnaA"/>
</dbReference>
<dbReference type="EMBL" id="FTOA01000004">
    <property type="protein sequence ID" value="SIS89310.1"/>
    <property type="molecule type" value="Genomic_DNA"/>
</dbReference>
<evidence type="ECO:0000256" key="7">
    <source>
        <dbReference type="ARBA" id="ARBA00023125"/>
    </source>
</evidence>
<gene>
    <name evidence="8" type="primary">dnaA</name>
    <name evidence="15" type="ORF">SAMN05421779_104337</name>
</gene>
<comment type="function">
    <text evidence="8 10">Plays an essential role in the initiation and regulation of chromosomal replication. ATP-DnaA binds to the origin of replication (oriC) to initiate formation of the DNA replication initiation complex once per cell cycle. Binds the DnaA box (a 9 base pair repeat at the origin) and separates the double-stranded (ds)DNA. Forms a right-handed helical filament on oriC DNA; dsDNA binds to the exterior of the filament while single-stranded (ss)DNA is stabiized in the filament's interior. The ATP-DnaA-oriC complex binds and stabilizes one strand of the AT-rich DNA unwinding element (DUE), permitting loading of DNA polymerase. After initiation quickly degrades to an ADP-DnaA complex that is not apt for DNA replication. Binds acidic phospholipids.</text>
</comment>
<dbReference type="FunFam" id="3.40.50.300:FF:000668">
    <property type="entry name" value="Chromosomal replication initiator protein DnaA"/>
    <property type="match status" value="1"/>
</dbReference>
<comment type="domain">
    <text evidence="8">Domain I is involved in oligomerization and binding regulators, domain II is flexibile and of varying length in different bacteria, domain III forms the AAA+ region, while domain IV binds dsDNA.</text>
</comment>
<evidence type="ECO:0000256" key="11">
    <source>
        <dbReference type="RuleBase" id="RU004227"/>
    </source>
</evidence>
<keyword evidence="16" id="KW-1185">Reference proteome</keyword>
<dbReference type="InterPro" id="IPR013159">
    <property type="entry name" value="DnaA_C"/>
</dbReference>
<keyword evidence="6 8" id="KW-0446">Lipid-binding</keyword>
<evidence type="ECO:0000259" key="14">
    <source>
        <dbReference type="SMART" id="SM00760"/>
    </source>
</evidence>
<dbReference type="Proteomes" id="UP000185678">
    <property type="component" value="Unassembled WGS sequence"/>
</dbReference>
<feature type="domain" description="AAA+ ATPase" evidence="13">
    <location>
        <begin position="432"/>
        <end position="560"/>
    </location>
</feature>
<feature type="region of interest" description="Domain III, AAA+ region" evidence="8">
    <location>
        <begin position="399"/>
        <end position="615"/>
    </location>
</feature>
<feature type="binding site" evidence="8">
    <location>
        <position position="446"/>
    </location>
    <ligand>
        <name>ATP</name>
        <dbReference type="ChEBI" id="CHEBI:30616"/>
    </ligand>
</feature>
<evidence type="ECO:0000256" key="10">
    <source>
        <dbReference type="RuleBase" id="RU000577"/>
    </source>
</evidence>
<dbReference type="Gene3D" id="3.40.50.300">
    <property type="entry name" value="P-loop containing nucleotide triphosphate hydrolases"/>
    <property type="match status" value="1"/>
</dbReference>
<evidence type="ECO:0000256" key="1">
    <source>
        <dbReference type="ARBA" id="ARBA00006583"/>
    </source>
</evidence>
<evidence type="ECO:0000256" key="5">
    <source>
        <dbReference type="ARBA" id="ARBA00022840"/>
    </source>
</evidence>
<dbReference type="GO" id="GO:0003688">
    <property type="term" value="F:DNA replication origin binding"/>
    <property type="evidence" value="ECO:0007669"/>
    <property type="project" value="UniProtKB-UniRule"/>
</dbReference>
<feature type="region of interest" description="Disordered" evidence="12">
    <location>
        <begin position="94"/>
        <end position="129"/>
    </location>
</feature>
<dbReference type="SUPFAM" id="SSF48295">
    <property type="entry name" value="TrpR-like"/>
    <property type="match status" value="1"/>
</dbReference>
<feature type="compositionally biased region" description="Low complexity" evidence="12">
    <location>
        <begin position="294"/>
        <end position="325"/>
    </location>
</feature>
<dbReference type="Gene3D" id="3.30.300.180">
    <property type="match status" value="1"/>
</dbReference>
<dbReference type="GO" id="GO:0005886">
    <property type="term" value="C:plasma membrane"/>
    <property type="evidence" value="ECO:0007669"/>
    <property type="project" value="TreeGrafter"/>
</dbReference>
<sequence>MTDLRVDDPSVKQWHRVCGRLREEVGDAAYQSWVKPMMLGGIADGQVRLAVPTRFLRDWVNTHYAERIRALWAGENPEVRAVKVEVAKAAAPRMPARRAAAPQPEPVPEPVPVRKKAAPRKKPVASAVDPLPAPSVESVLVPVKPAARKAAPRKTAASKVAAKVEDSAPVSAPAPVKARSKTVTKAASPKAPAKGATKTAPLQPAPVEAPVEAPVVRIDAAVAAVAMAVSKAGKLIRIPTSLAAAAPMPVAVPVPVTAEAPAPVRKATTRKRAPVAEAVVVEAPAPAPVKARSKTVSKAAAPKATPVKATPAKSRAGAKAAGAPSVPENDFRSAPSFVDRALPTFDEDDFDYAEGGFAAPDFDDLPDLPSARSTVPLLPAGGVTTTVVSDAVDDGLSAPLDPRYTFENFVTGKPNEFAYAAAQRVADSDRVAFNPLFLYGGVGLGKTHLMHAIAWAIRERHPGRRVVYLSAEKFMYSFVKALRYKTTMDFKEQFRSVDVLMIDDVQFISGKDSTQEEFFHTFNALVDQGRQIVISADKSPADLEDIGDRLRSRLASGLVADIHPTTYELRLGILAAKAEQMGTDVPTKVLEFLAHKISSNVRELEGALTRLIAHAQLVGRDLSLETAQDVLRDVLRANDRRITIEDIQKKVAEHFQIRLSDMGSARRSRSVARPRQVAMYLSKQLTSRSLPEIGRKFGGRDHTTVMHAVKKVEELIGSDDTFAEDVDLLRRMLEV</sequence>
<evidence type="ECO:0000256" key="9">
    <source>
        <dbReference type="NCBIfam" id="TIGR00362"/>
    </source>
</evidence>
<dbReference type="STRING" id="80876.SAMN05421779_104337"/>
<dbReference type="InterPro" id="IPR038454">
    <property type="entry name" value="DnaA_N_sf"/>
</dbReference>
<dbReference type="InterPro" id="IPR013317">
    <property type="entry name" value="DnaA_dom"/>
</dbReference>
<dbReference type="Gene3D" id="1.10.1750.10">
    <property type="match status" value="1"/>
</dbReference>
<dbReference type="Pfam" id="PF11638">
    <property type="entry name" value="DnaA_N"/>
    <property type="match status" value="1"/>
</dbReference>
<evidence type="ECO:0000256" key="12">
    <source>
        <dbReference type="SAM" id="MobiDB-lite"/>
    </source>
</evidence>
<dbReference type="Pfam" id="PF00308">
    <property type="entry name" value="Bac_DnaA"/>
    <property type="match status" value="1"/>
</dbReference>
<dbReference type="AlphaFoldDB" id="A0A1N7MTC5"/>
<dbReference type="GO" id="GO:0006275">
    <property type="term" value="P:regulation of DNA replication"/>
    <property type="evidence" value="ECO:0007669"/>
    <property type="project" value="UniProtKB-UniRule"/>
</dbReference>
<evidence type="ECO:0000256" key="4">
    <source>
        <dbReference type="ARBA" id="ARBA00022741"/>
    </source>
</evidence>
<evidence type="ECO:0000256" key="3">
    <source>
        <dbReference type="ARBA" id="ARBA00022705"/>
    </source>
</evidence>
<dbReference type="PANTHER" id="PTHR30050:SF2">
    <property type="entry name" value="CHROMOSOMAL REPLICATION INITIATOR PROTEIN DNAA"/>
    <property type="match status" value="1"/>
</dbReference>
<dbReference type="Pfam" id="PF08299">
    <property type="entry name" value="Bac_DnaA_C"/>
    <property type="match status" value="1"/>
</dbReference>
<dbReference type="SUPFAM" id="SSF52540">
    <property type="entry name" value="P-loop containing nucleoside triphosphate hydrolases"/>
    <property type="match status" value="1"/>
</dbReference>
<dbReference type="GO" id="GO:0008289">
    <property type="term" value="F:lipid binding"/>
    <property type="evidence" value="ECO:0007669"/>
    <property type="project" value="UniProtKB-KW"/>
</dbReference>
<dbReference type="InterPro" id="IPR024633">
    <property type="entry name" value="DnaA_N_dom"/>
</dbReference>
<dbReference type="SMART" id="SM00760">
    <property type="entry name" value="Bac_DnaA_C"/>
    <property type="match status" value="1"/>
</dbReference>
<feature type="region of interest" description="Domain IV, binds dsDNA" evidence="8">
    <location>
        <begin position="616"/>
        <end position="735"/>
    </location>
</feature>
<keyword evidence="3 8" id="KW-0235">DNA replication</keyword>
<evidence type="ECO:0000259" key="13">
    <source>
        <dbReference type="SMART" id="SM00382"/>
    </source>
</evidence>
<feature type="binding site" evidence="8">
    <location>
        <position position="443"/>
    </location>
    <ligand>
        <name>ATP</name>
        <dbReference type="ChEBI" id="CHEBI:30616"/>
    </ligand>
</feature>
<proteinExistence type="inferred from homology"/>
<feature type="region of interest" description="Domain I, interacts with DnaA modulators" evidence="8">
    <location>
        <begin position="1"/>
        <end position="151"/>
    </location>
</feature>
<feature type="region of interest" description="Disordered" evidence="12">
    <location>
        <begin position="293"/>
        <end position="332"/>
    </location>
</feature>
<dbReference type="SMART" id="SM00382">
    <property type="entry name" value="AAA"/>
    <property type="match status" value="1"/>
</dbReference>
<feature type="compositionally biased region" description="Basic residues" evidence="12">
    <location>
        <begin position="113"/>
        <end position="123"/>
    </location>
</feature>
<dbReference type="HAMAP" id="MF_00377">
    <property type="entry name" value="DnaA_bact"/>
    <property type="match status" value="1"/>
</dbReference>
<accession>A0A1N7MTC5</accession>
<evidence type="ECO:0000313" key="16">
    <source>
        <dbReference type="Proteomes" id="UP000185678"/>
    </source>
</evidence>
<comment type="similarity">
    <text evidence="1 8 11">Belongs to the DnaA family.</text>
</comment>
<dbReference type="CDD" id="cd00009">
    <property type="entry name" value="AAA"/>
    <property type="match status" value="1"/>
</dbReference>
<dbReference type="Gene3D" id="1.10.8.60">
    <property type="match status" value="1"/>
</dbReference>
<organism evidence="15 16">
    <name type="scientific">Insolitispirillum peregrinum</name>
    <dbReference type="NCBI Taxonomy" id="80876"/>
    <lineage>
        <taxon>Bacteria</taxon>
        <taxon>Pseudomonadati</taxon>
        <taxon>Pseudomonadota</taxon>
        <taxon>Alphaproteobacteria</taxon>
        <taxon>Rhodospirillales</taxon>
        <taxon>Novispirillaceae</taxon>
        <taxon>Insolitispirillum</taxon>
    </lineage>
</organism>
<dbReference type="InterPro" id="IPR010921">
    <property type="entry name" value="Trp_repressor/repl_initiator"/>
</dbReference>
<dbReference type="InterPro" id="IPR018312">
    <property type="entry name" value="Chromosome_initiator_DnaA_CS"/>
</dbReference>
<protein>
    <recommendedName>
        <fullName evidence="8 9">Chromosomal replication initiator protein DnaA</fullName>
    </recommendedName>
</protein>